<dbReference type="EMBL" id="CP007637">
    <property type="protein sequence ID" value="AIB35921.1"/>
    <property type="molecule type" value="Genomic_DNA"/>
</dbReference>
<dbReference type="Gene3D" id="3.30.2000.20">
    <property type="match status" value="1"/>
</dbReference>
<dbReference type="RefSeq" id="WP_010211416.1">
    <property type="nucleotide sequence ID" value="NZ_CP007637.1"/>
</dbReference>
<dbReference type="InterPro" id="IPR025395">
    <property type="entry name" value="Phage_tail_terminator-like"/>
</dbReference>
<dbReference type="Pfam" id="PF13554">
    <property type="entry name" value="Phage_tail_terminator_5"/>
    <property type="match status" value="1"/>
</dbReference>
<evidence type="ECO:0008006" key="3">
    <source>
        <dbReference type="Google" id="ProtNLM"/>
    </source>
</evidence>
<organism evidence="1 2">
    <name type="scientific">Pseudomonas simiae</name>
    <dbReference type="NCBI Taxonomy" id="321846"/>
    <lineage>
        <taxon>Bacteria</taxon>
        <taxon>Pseudomonadati</taxon>
        <taxon>Pseudomonadota</taxon>
        <taxon>Gammaproteobacteria</taxon>
        <taxon>Pseudomonadales</taxon>
        <taxon>Pseudomonadaceae</taxon>
        <taxon>Pseudomonas</taxon>
    </lineage>
</organism>
<evidence type="ECO:0000313" key="2">
    <source>
        <dbReference type="Proteomes" id="UP000027308"/>
    </source>
</evidence>
<dbReference type="Proteomes" id="UP000027308">
    <property type="component" value="Chromosome"/>
</dbReference>
<sequence length="138" mass="14715">MSHAIIASIYEAKLIAWNAARSDKLKIVFENTAYAPAEGETYLRAFTIPGDTASNTLGGDHRLFTGVFQVSIIAPAGTGKTKTNPITTELVDLFPLYARDTKGAVTVVTMSPVDPGPGITGDSTYTVPVSFLYRADTN</sequence>
<gene>
    <name evidence="1" type="ORF">PS417_10130</name>
</gene>
<protein>
    <recommendedName>
        <fullName evidence="3">DUF4128 domain-containing protein</fullName>
    </recommendedName>
</protein>
<dbReference type="OrthoDB" id="6049303at2"/>
<name>A0A1N7UA35_9PSED</name>
<proteinExistence type="predicted"/>
<evidence type="ECO:0000313" key="1">
    <source>
        <dbReference type="EMBL" id="AIB35921.1"/>
    </source>
</evidence>
<reference evidence="1 2" key="1">
    <citation type="submission" date="2014-05" db="EMBL/GenBank/DDBJ databases">
        <title>Pseudomonas simiae WCS417.</title>
        <authorList>
            <person name="Berendsen R.L."/>
        </authorList>
    </citation>
    <scope>NUCLEOTIDE SEQUENCE [LARGE SCALE GENOMIC DNA]</scope>
    <source>
        <strain evidence="1 2">WCS417</strain>
    </source>
</reference>
<accession>A0A1N7UA35</accession>
<dbReference type="eggNOG" id="ENOG5032ZC4">
    <property type="taxonomic scope" value="Bacteria"/>
</dbReference>
<dbReference type="AlphaFoldDB" id="A0A1N7UA35"/>